<evidence type="ECO:0000256" key="10">
    <source>
        <dbReference type="SAM" id="MobiDB-lite"/>
    </source>
</evidence>
<dbReference type="EMBL" id="JALJOQ010000043">
    <property type="protein sequence ID" value="KAK9805430.1"/>
    <property type="molecule type" value="Genomic_DNA"/>
</dbReference>
<dbReference type="Pfam" id="PF00730">
    <property type="entry name" value="HhH-GPD"/>
    <property type="match status" value="1"/>
</dbReference>
<dbReference type="Pfam" id="PF07934">
    <property type="entry name" value="OGG_N"/>
    <property type="match status" value="1"/>
</dbReference>
<keyword evidence="8" id="KW-0326">Glycosidase</keyword>
<dbReference type="Gene3D" id="3.30.310.40">
    <property type="match status" value="1"/>
</dbReference>
<evidence type="ECO:0000259" key="11">
    <source>
        <dbReference type="SMART" id="SM00478"/>
    </source>
</evidence>
<accession>A0AAW1PAR3</accession>
<evidence type="ECO:0000256" key="3">
    <source>
        <dbReference type="ARBA" id="ARBA00022763"/>
    </source>
</evidence>
<name>A0AAW1PAR3_9CHLO</name>
<comment type="similarity">
    <text evidence="1">Belongs to the type-1 OGG1 family.</text>
</comment>
<feature type="region of interest" description="Disordered" evidence="10">
    <location>
        <begin position="386"/>
        <end position="421"/>
    </location>
</feature>
<keyword evidence="13" id="KW-1185">Reference proteome</keyword>
<dbReference type="InterPro" id="IPR011257">
    <property type="entry name" value="DNA_glycosylase"/>
</dbReference>
<dbReference type="GO" id="GO:0140078">
    <property type="term" value="F:class I DNA-(apurinic or apyrimidinic site) endonuclease activity"/>
    <property type="evidence" value="ECO:0007669"/>
    <property type="project" value="UniProtKB-EC"/>
</dbReference>
<dbReference type="GO" id="GO:0034039">
    <property type="term" value="F:8-oxo-7,8-dihydroguanine DNA N-glycosylase activity"/>
    <property type="evidence" value="ECO:0007669"/>
    <property type="project" value="TreeGrafter"/>
</dbReference>
<dbReference type="PANTHER" id="PTHR10242:SF2">
    <property type="entry name" value="N-GLYCOSYLASE_DNA LYASE"/>
    <property type="match status" value="1"/>
</dbReference>
<evidence type="ECO:0000256" key="5">
    <source>
        <dbReference type="ARBA" id="ARBA00023204"/>
    </source>
</evidence>
<dbReference type="InterPro" id="IPR023170">
    <property type="entry name" value="HhH_base_excis_C"/>
</dbReference>
<evidence type="ECO:0000256" key="2">
    <source>
        <dbReference type="ARBA" id="ARBA00012720"/>
    </source>
</evidence>
<dbReference type="Gene3D" id="1.10.340.30">
    <property type="entry name" value="Hypothetical protein, domain 2"/>
    <property type="match status" value="1"/>
</dbReference>
<sequence length="421" mass="45148">MTTAKALQTVLKQEDESCWRSLRTTANELRLDFTLPTGQTFRWRLVSPGEYSGIIGQRALAMRQDLQTGDLLYKVLARGPQAVPAEDEAVLVDFFNLNVSLQQLSKQWVADQRFRAVHPFFPGARVLRQDPLDCLFQFVCSSNNHISRIHGMVDRLCTAYGTPLTPVASACDDSAAGQEPATHFAFPTLEQLSKATEEELRAAGFGYRAKFITGSVAELMAKPGGGQAWLHSLRQVPYPEASAALCSLPGVGPKVAACVCLFSLDKHQAIPVDTHVWQLATRYYTPNLKGKTLNPKIMVAVEQAFEQAFGSHCGWAHNTLFISELASQRHRLPPALGGTLSAAATGAGEAAVDGSSAALADAASPLPTALRTASILTESTDLDPVMAALPGSAPAAETSAAGKKGRARKVPSGKAKRGRLR</sequence>
<evidence type="ECO:0000256" key="8">
    <source>
        <dbReference type="ARBA" id="ARBA00023295"/>
    </source>
</evidence>
<proteinExistence type="inferred from homology"/>
<evidence type="ECO:0000256" key="9">
    <source>
        <dbReference type="ARBA" id="ARBA00044632"/>
    </source>
</evidence>
<reference evidence="12 13" key="1">
    <citation type="journal article" date="2024" name="Nat. Commun.">
        <title>Phylogenomics reveals the evolutionary origins of lichenization in chlorophyte algae.</title>
        <authorList>
            <person name="Puginier C."/>
            <person name="Libourel C."/>
            <person name="Otte J."/>
            <person name="Skaloud P."/>
            <person name="Haon M."/>
            <person name="Grisel S."/>
            <person name="Petersen M."/>
            <person name="Berrin J.G."/>
            <person name="Delaux P.M."/>
            <person name="Dal Grande F."/>
            <person name="Keller J."/>
        </authorList>
    </citation>
    <scope>NUCLEOTIDE SEQUENCE [LARGE SCALE GENOMIC DNA]</scope>
    <source>
        <strain evidence="12 13">SAG 2036</strain>
    </source>
</reference>
<keyword evidence="5" id="KW-0234">DNA repair</keyword>
<evidence type="ECO:0000256" key="7">
    <source>
        <dbReference type="ARBA" id="ARBA00023268"/>
    </source>
</evidence>
<gene>
    <name evidence="12" type="ORF">WJX73_005270</name>
</gene>
<dbReference type="CDD" id="cd00056">
    <property type="entry name" value="ENDO3c"/>
    <property type="match status" value="1"/>
</dbReference>
<keyword evidence="3" id="KW-0227">DNA damage</keyword>
<dbReference type="SUPFAM" id="SSF48150">
    <property type="entry name" value="DNA-glycosylase"/>
    <property type="match status" value="1"/>
</dbReference>
<dbReference type="GO" id="GO:0005634">
    <property type="term" value="C:nucleus"/>
    <property type="evidence" value="ECO:0007669"/>
    <property type="project" value="TreeGrafter"/>
</dbReference>
<dbReference type="Gene3D" id="1.10.1670.10">
    <property type="entry name" value="Helix-hairpin-Helix base-excision DNA repair enzymes (C-terminal)"/>
    <property type="match status" value="1"/>
</dbReference>
<keyword evidence="4" id="KW-0378">Hydrolase</keyword>
<dbReference type="GO" id="GO:0003684">
    <property type="term" value="F:damaged DNA binding"/>
    <property type="evidence" value="ECO:0007669"/>
    <property type="project" value="InterPro"/>
</dbReference>
<protein>
    <recommendedName>
        <fullName evidence="2">DNA-(apurinic or apyrimidinic site) lyase</fullName>
        <ecNumber evidence="2">4.2.99.18</ecNumber>
    </recommendedName>
</protein>
<evidence type="ECO:0000256" key="4">
    <source>
        <dbReference type="ARBA" id="ARBA00022801"/>
    </source>
</evidence>
<dbReference type="SMART" id="SM00478">
    <property type="entry name" value="ENDO3c"/>
    <property type="match status" value="1"/>
</dbReference>
<dbReference type="Proteomes" id="UP001465755">
    <property type="component" value="Unassembled WGS sequence"/>
</dbReference>
<dbReference type="InterPro" id="IPR003265">
    <property type="entry name" value="HhH-GPD_domain"/>
</dbReference>
<dbReference type="GO" id="GO:0006289">
    <property type="term" value="P:nucleotide-excision repair"/>
    <property type="evidence" value="ECO:0007669"/>
    <property type="project" value="InterPro"/>
</dbReference>
<feature type="domain" description="HhH-GPD" evidence="11">
    <location>
        <begin position="140"/>
        <end position="328"/>
    </location>
</feature>
<keyword evidence="7" id="KW-0511">Multifunctional enzyme</keyword>
<feature type="compositionally biased region" description="Basic residues" evidence="10">
    <location>
        <begin position="403"/>
        <end position="421"/>
    </location>
</feature>
<comment type="catalytic activity">
    <reaction evidence="9">
        <text>2'-deoxyribonucleotide-(2'-deoxyribose 5'-phosphate)-2'-deoxyribonucleotide-DNA = a 3'-end 2'-deoxyribonucleotide-(2,3-dehydro-2,3-deoxyribose 5'-phosphate)-DNA + a 5'-end 5'-phospho-2'-deoxyribonucleoside-DNA + H(+)</text>
        <dbReference type="Rhea" id="RHEA:66592"/>
        <dbReference type="Rhea" id="RHEA-COMP:13180"/>
        <dbReference type="Rhea" id="RHEA-COMP:16897"/>
        <dbReference type="Rhea" id="RHEA-COMP:17067"/>
        <dbReference type="ChEBI" id="CHEBI:15378"/>
        <dbReference type="ChEBI" id="CHEBI:136412"/>
        <dbReference type="ChEBI" id="CHEBI:157695"/>
        <dbReference type="ChEBI" id="CHEBI:167181"/>
        <dbReference type="EC" id="4.2.99.18"/>
    </reaction>
</comment>
<dbReference type="EC" id="4.2.99.18" evidence="2"/>
<keyword evidence="6" id="KW-0456">Lyase</keyword>
<dbReference type="SUPFAM" id="SSF55945">
    <property type="entry name" value="TATA-box binding protein-like"/>
    <property type="match status" value="1"/>
</dbReference>
<evidence type="ECO:0000256" key="6">
    <source>
        <dbReference type="ARBA" id="ARBA00023239"/>
    </source>
</evidence>
<evidence type="ECO:0000313" key="12">
    <source>
        <dbReference type="EMBL" id="KAK9805430.1"/>
    </source>
</evidence>
<dbReference type="InterPro" id="IPR012904">
    <property type="entry name" value="OGG_N"/>
</dbReference>
<dbReference type="InterPro" id="IPR052054">
    <property type="entry name" value="Oxidative_DNA_repair_enzyme"/>
</dbReference>
<dbReference type="AlphaFoldDB" id="A0AAW1PAR3"/>
<organism evidence="12 13">
    <name type="scientific">Symbiochloris irregularis</name>
    <dbReference type="NCBI Taxonomy" id="706552"/>
    <lineage>
        <taxon>Eukaryota</taxon>
        <taxon>Viridiplantae</taxon>
        <taxon>Chlorophyta</taxon>
        <taxon>core chlorophytes</taxon>
        <taxon>Trebouxiophyceae</taxon>
        <taxon>Trebouxiales</taxon>
        <taxon>Trebouxiaceae</taxon>
        <taxon>Symbiochloris</taxon>
    </lineage>
</organism>
<dbReference type="PANTHER" id="PTHR10242">
    <property type="entry name" value="8-OXOGUANINE DNA GLYCOSYLASE"/>
    <property type="match status" value="1"/>
</dbReference>
<comment type="caution">
    <text evidence="12">The sequence shown here is derived from an EMBL/GenBank/DDBJ whole genome shotgun (WGS) entry which is preliminary data.</text>
</comment>
<dbReference type="GO" id="GO:0006285">
    <property type="term" value="P:base-excision repair, AP site formation"/>
    <property type="evidence" value="ECO:0007669"/>
    <property type="project" value="TreeGrafter"/>
</dbReference>
<evidence type="ECO:0000256" key="1">
    <source>
        <dbReference type="ARBA" id="ARBA00010679"/>
    </source>
</evidence>
<evidence type="ECO:0000313" key="13">
    <source>
        <dbReference type="Proteomes" id="UP001465755"/>
    </source>
</evidence>